<dbReference type="Pfam" id="PF02770">
    <property type="entry name" value="Acyl-CoA_dh_M"/>
    <property type="match status" value="1"/>
</dbReference>
<gene>
    <name evidence="9" type="ORF">I2488_15605</name>
</gene>
<evidence type="ECO:0000259" key="6">
    <source>
        <dbReference type="Pfam" id="PF00441"/>
    </source>
</evidence>
<evidence type="ECO:0000256" key="1">
    <source>
        <dbReference type="ARBA" id="ARBA00001974"/>
    </source>
</evidence>
<dbReference type="EMBL" id="JADQDC010000012">
    <property type="protein sequence ID" value="MBF9152432.1"/>
    <property type="molecule type" value="Genomic_DNA"/>
</dbReference>
<feature type="domain" description="Acyl-CoA oxidase/dehydrogenase middle" evidence="7">
    <location>
        <begin position="123"/>
        <end position="222"/>
    </location>
</feature>
<dbReference type="InterPro" id="IPR013786">
    <property type="entry name" value="AcylCoA_DH/ox_N"/>
</dbReference>
<dbReference type="Gene3D" id="2.40.110.10">
    <property type="entry name" value="Butyryl-CoA Dehydrogenase, subunit A, domain 2"/>
    <property type="match status" value="1"/>
</dbReference>
<keyword evidence="3 5" id="KW-0285">Flavoprotein</keyword>
<dbReference type="InterPro" id="IPR006089">
    <property type="entry name" value="Acyl-CoA_DH_CS"/>
</dbReference>
<organism evidence="9 10">
    <name type="scientific">Novosphingobium jiangmenense</name>
    <dbReference type="NCBI Taxonomy" id="2791981"/>
    <lineage>
        <taxon>Bacteria</taxon>
        <taxon>Pseudomonadati</taxon>
        <taxon>Pseudomonadota</taxon>
        <taxon>Alphaproteobacteria</taxon>
        <taxon>Sphingomonadales</taxon>
        <taxon>Sphingomonadaceae</taxon>
        <taxon>Novosphingobium</taxon>
    </lineage>
</organism>
<evidence type="ECO:0000259" key="7">
    <source>
        <dbReference type="Pfam" id="PF02770"/>
    </source>
</evidence>
<dbReference type="SUPFAM" id="SSF56645">
    <property type="entry name" value="Acyl-CoA dehydrogenase NM domain-like"/>
    <property type="match status" value="1"/>
</dbReference>
<feature type="domain" description="Acyl-CoA dehydrogenase/oxidase N-terminal" evidence="8">
    <location>
        <begin position="9"/>
        <end position="118"/>
    </location>
</feature>
<dbReference type="PANTHER" id="PTHR43884">
    <property type="entry name" value="ACYL-COA DEHYDROGENASE"/>
    <property type="match status" value="1"/>
</dbReference>
<dbReference type="InterPro" id="IPR009075">
    <property type="entry name" value="AcylCo_DH/oxidase_C"/>
</dbReference>
<evidence type="ECO:0000256" key="4">
    <source>
        <dbReference type="ARBA" id="ARBA00022827"/>
    </source>
</evidence>
<sequence>MILSPYDAEDHGEIREGVRKLCAQFPGEYWRKLDEKREYPTEFVNALTQAGWLSVLIPEEYGGSGLGLSAAAAILETIQSEGGNGGACHAQMYIMGTILRHGSEEQKRQYLPRIASGELRLQAFGVTEPTSGTDTTSLRTFARREGDEYVVNGQKIWTSRAEHSDLMLLLARTTPREEVAKKTDGLSVFIVDMREVVGKSLTIRPIRTMMNHATTEVFFDNMRIPAANLLGEEGKGFRYILSGMNAERVLIAAECVGDAKWFTRKSVEYAKERQVFGRAIGANQGVAFPIAKAYANMRAAELMVREAARMYEAGLPMGAEANMAKMLAADASWEAGNACVQTHGGFGFAEEYDVERKLRETRLYQVAPISTNLILSFLSEHVLGLPRSY</sequence>
<dbReference type="InterPro" id="IPR006091">
    <property type="entry name" value="Acyl-CoA_Oxase/DH_mid-dom"/>
</dbReference>
<dbReference type="InterPro" id="IPR009100">
    <property type="entry name" value="AcylCoA_DH/oxidase_NM_dom_sf"/>
</dbReference>
<keyword evidence="10" id="KW-1185">Reference proteome</keyword>
<dbReference type="InterPro" id="IPR036250">
    <property type="entry name" value="AcylCo_DH-like_C"/>
</dbReference>
<evidence type="ECO:0000256" key="5">
    <source>
        <dbReference type="RuleBase" id="RU362125"/>
    </source>
</evidence>
<dbReference type="Pfam" id="PF00441">
    <property type="entry name" value="Acyl-CoA_dh_1"/>
    <property type="match status" value="1"/>
</dbReference>
<dbReference type="Gene3D" id="1.20.140.10">
    <property type="entry name" value="Butyryl-CoA Dehydrogenase, subunit A, domain 3"/>
    <property type="match status" value="1"/>
</dbReference>
<comment type="caution">
    <text evidence="9">The sequence shown here is derived from an EMBL/GenBank/DDBJ whole genome shotgun (WGS) entry which is preliminary data.</text>
</comment>
<dbReference type="SUPFAM" id="SSF47203">
    <property type="entry name" value="Acyl-CoA dehydrogenase C-terminal domain-like"/>
    <property type="match status" value="1"/>
</dbReference>
<feature type="domain" description="Acyl-CoA dehydrogenase/oxidase C-terminal" evidence="6">
    <location>
        <begin position="234"/>
        <end position="366"/>
    </location>
</feature>
<dbReference type="PROSITE" id="PS00073">
    <property type="entry name" value="ACYL_COA_DH_2"/>
    <property type="match status" value="1"/>
</dbReference>
<dbReference type="InterPro" id="IPR037069">
    <property type="entry name" value="AcylCoA_DH/ox_N_sf"/>
</dbReference>
<reference evidence="9 10" key="1">
    <citation type="submission" date="2020-11" db="EMBL/GenBank/DDBJ databases">
        <title>The genome sequence of Novosphingobium sp. 1Y9A.</title>
        <authorList>
            <person name="Liu Y."/>
        </authorList>
    </citation>
    <scope>NUCLEOTIDE SEQUENCE [LARGE SCALE GENOMIC DNA]</scope>
    <source>
        <strain evidence="9 10">1Y9A</strain>
    </source>
</reference>
<proteinExistence type="inferred from homology"/>
<evidence type="ECO:0000259" key="8">
    <source>
        <dbReference type="Pfam" id="PF02771"/>
    </source>
</evidence>
<dbReference type="PANTHER" id="PTHR43884:SF12">
    <property type="entry name" value="ISOVALERYL-COA DEHYDROGENASE, MITOCHONDRIAL-RELATED"/>
    <property type="match status" value="1"/>
</dbReference>
<protein>
    <submittedName>
        <fullName evidence="9">Acyl-CoA/acyl-ACP dehydrogenase</fullName>
    </submittedName>
</protein>
<name>A0ABS0HJK4_9SPHN</name>
<evidence type="ECO:0000313" key="10">
    <source>
        <dbReference type="Proteomes" id="UP000600799"/>
    </source>
</evidence>
<dbReference type="InterPro" id="IPR046373">
    <property type="entry name" value="Acyl-CoA_Oxase/DH_mid-dom_sf"/>
</dbReference>
<evidence type="ECO:0000256" key="3">
    <source>
        <dbReference type="ARBA" id="ARBA00022630"/>
    </source>
</evidence>
<dbReference type="Pfam" id="PF02771">
    <property type="entry name" value="Acyl-CoA_dh_N"/>
    <property type="match status" value="1"/>
</dbReference>
<keyword evidence="5" id="KW-0560">Oxidoreductase</keyword>
<accession>A0ABS0HJK4</accession>
<dbReference type="Gene3D" id="1.10.540.10">
    <property type="entry name" value="Acyl-CoA dehydrogenase/oxidase, N-terminal domain"/>
    <property type="match status" value="1"/>
</dbReference>
<dbReference type="RefSeq" id="WP_196276744.1">
    <property type="nucleotide sequence ID" value="NZ_JADQDC010000012.1"/>
</dbReference>
<comment type="cofactor">
    <cofactor evidence="1 5">
        <name>FAD</name>
        <dbReference type="ChEBI" id="CHEBI:57692"/>
    </cofactor>
</comment>
<comment type="similarity">
    <text evidence="2 5">Belongs to the acyl-CoA dehydrogenase family.</text>
</comment>
<evidence type="ECO:0000256" key="2">
    <source>
        <dbReference type="ARBA" id="ARBA00009347"/>
    </source>
</evidence>
<dbReference type="PIRSF" id="PIRSF016578">
    <property type="entry name" value="HsaA"/>
    <property type="match status" value="1"/>
</dbReference>
<keyword evidence="4 5" id="KW-0274">FAD</keyword>
<dbReference type="Proteomes" id="UP000600799">
    <property type="component" value="Unassembled WGS sequence"/>
</dbReference>
<dbReference type="PROSITE" id="PS00072">
    <property type="entry name" value="ACYL_COA_DH_1"/>
    <property type="match status" value="1"/>
</dbReference>
<evidence type="ECO:0000313" key="9">
    <source>
        <dbReference type="EMBL" id="MBF9152432.1"/>
    </source>
</evidence>